<organism evidence="3 4">
    <name type="scientific">Caenorhabditis japonica</name>
    <dbReference type="NCBI Taxonomy" id="281687"/>
    <lineage>
        <taxon>Eukaryota</taxon>
        <taxon>Metazoa</taxon>
        <taxon>Ecdysozoa</taxon>
        <taxon>Nematoda</taxon>
        <taxon>Chromadorea</taxon>
        <taxon>Rhabditida</taxon>
        <taxon>Rhabditina</taxon>
        <taxon>Rhabditomorpha</taxon>
        <taxon>Rhabditoidea</taxon>
        <taxon>Rhabditidae</taxon>
        <taxon>Peloderinae</taxon>
        <taxon>Caenorhabditis</taxon>
    </lineage>
</organism>
<dbReference type="PANTHER" id="PTHR21523:SF39">
    <property type="entry name" value="MLT-TEN (MLT-10) RELATED"/>
    <property type="match status" value="1"/>
</dbReference>
<keyword evidence="2" id="KW-1133">Transmembrane helix</keyword>
<keyword evidence="2" id="KW-0472">Membrane</keyword>
<accession>A0A8R1HWR1</accession>
<keyword evidence="1" id="KW-0175">Coiled coil</keyword>
<evidence type="ECO:0000256" key="1">
    <source>
        <dbReference type="SAM" id="Coils"/>
    </source>
</evidence>
<dbReference type="Pfam" id="PF04870">
    <property type="entry name" value="Moulting_cycle"/>
    <property type="match status" value="1"/>
</dbReference>
<sequence>MNGLMDLTARPDEKTLTDLQIEKELEIALDVNDVKNSPYYKDKVLSIPITNEAGRELMQHWTDQAFSGLISAIATRRLNLAEKYNTKKHEKCAGKAMDVKSHAKCLVELENDVVTNRWLKRKKYFDQKTRKSIITASAERKLNTFKSLESYGSMDNLKKNRRRTSSELMNIEETPQDWIGSFKTRRAKRSINVKSAASYSLKSKDDMTPFAIVTKHLTDAVKVLKKKDKLSKWQEIIARIRDETSLLKKRKQVEKLQRKRMKIFQKSKKSEESREIRRMPSKRNGISGKFASMEKFIEDEELREMVHQKASNMTEEEELMMIPVDMIRKAVKIGLSLSGHNTSDFEKKTLKLISPRFMSVVPEDEEAQKEEQIIFTMVSCQIDLLSPSLFSLHDSGNGIEKNTSFASLLGKGMSIEDSQNFLDLLVEATGVAEAVEDAEQKLIDAQRKKDDAMGRGPDGQPLYFTKENITERFPSETKKIEVFEELDKMYTEDQLREMNGTGYTVLTPKQMQLVYGEQSPYNNSKLLKTYNNMTTAEIHRAIHATIKNVAEEKLKFEVRQKDFVLTPFVGVSIVNDPATTSQAIILSPVLFVPLIQSPAVFGTVILSPWLFVPVILSPRILGPVILNPFLFVPIVLTPLALVPVILSPGVFNPFILSPLLMCPFILSPQVLTPLILTPFCMTPLIGTPLALSPLVLSPFVLSPQVLSPQYVTAFILSPNALSPAVESNGALVTILASPSFLS</sequence>
<evidence type="ECO:0000313" key="4">
    <source>
        <dbReference type="Proteomes" id="UP000005237"/>
    </source>
</evidence>
<dbReference type="InterPro" id="IPR006954">
    <property type="entry name" value="Mlt-10-like"/>
</dbReference>
<evidence type="ECO:0000313" key="3">
    <source>
        <dbReference type="EnsemblMetazoa" id="CJA09012b.1"/>
    </source>
</evidence>
<dbReference type="Proteomes" id="UP000005237">
    <property type="component" value="Unassembled WGS sequence"/>
</dbReference>
<dbReference type="PANTHER" id="PTHR21523">
    <property type="match status" value="1"/>
</dbReference>
<keyword evidence="4" id="KW-1185">Reference proteome</keyword>
<dbReference type="EnsemblMetazoa" id="CJA09012b.1">
    <property type="protein sequence ID" value="CJA09012b.1"/>
    <property type="gene ID" value="WBGene00128216"/>
</dbReference>
<evidence type="ECO:0000256" key="2">
    <source>
        <dbReference type="SAM" id="Phobius"/>
    </source>
</evidence>
<reference evidence="3" key="2">
    <citation type="submission" date="2022-06" db="UniProtKB">
        <authorList>
            <consortium name="EnsemblMetazoa"/>
        </authorList>
    </citation>
    <scope>IDENTIFICATION</scope>
    <source>
        <strain evidence="3">DF5081</strain>
    </source>
</reference>
<feature type="transmembrane region" description="Helical" evidence="2">
    <location>
        <begin position="624"/>
        <end position="644"/>
    </location>
</feature>
<proteinExistence type="predicted"/>
<reference evidence="4" key="1">
    <citation type="submission" date="2010-08" db="EMBL/GenBank/DDBJ databases">
        <authorList>
            <consortium name="Caenorhabditis japonica Sequencing Consortium"/>
            <person name="Wilson R.K."/>
        </authorList>
    </citation>
    <scope>NUCLEOTIDE SEQUENCE [LARGE SCALE GENOMIC DNA]</scope>
    <source>
        <strain evidence="4">DF5081</strain>
    </source>
</reference>
<feature type="transmembrane region" description="Helical" evidence="2">
    <location>
        <begin position="590"/>
        <end position="612"/>
    </location>
</feature>
<name>A0A8R1HWR1_CAEJA</name>
<protein>
    <submittedName>
        <fullName evidence="3">Uncharacterized protein</fullName>
    </submittedName>
</protein>
<keyword evidence="2" id="KW-0812">Transmembrane</keyword>
<feature type="coiled-coil region" evidence="1">
    <location>
        <begin position="428"/>
        <end position="455"/>
    </location>
</feature>
<dbReference type="AlphaFoldDB" id="A0A8R1HWR1"/>